<dbReference type="SUPFAM" id="SSF56935">
    <property type="entry name" value="Porins"/>
    <property type="match status" value="1"/>
</dbReference>
<feature type="domain" description="TonB-dependent receptor plug" evidence="15">
    <location>
        <begin position="77"/>
        <end position="182"/>
    </location>
</feature>
<dbReference type="PANTHER" id="PTHR32552">
    <property type="entry name" value="FERRICHROME IRON RECEPTOR-RELATED"/>
    <property type="match status" value="1"/>
</dbReference>
<feature type="chain" id="PRO_5004281135" evidence="13">
    <location>
        <begin position="35"/>
        <end position="846"/>
    </location>
</feature>
<dbReference type="Gene3D" id="2.40.170.20">
    <property type="entry name" value="TonB-dependent receptor, beta-barrel domain"/>
    <property type="match status" value="2"/>
</dbReference>
<dbReference type="InterPro" id="IPR012910">
    <property type="entry name" value="Plug_dom"/>
</dbReference>
<comment type="subcellular location">
    <subcellularLocation>
        <location evidence="1 11">Cell outer membrane</location>
        <topology evidence="1 11">Multi-pass membrane protein</topology>
    </subcellularLocation>
</comment>
<keyword evidence="9 11" id="KW-0472">Membrane</keyword>
<reference evidence="16" key="1">
    <citation type="journal article" date="2004" name="J. Bacteriol.">
        <title>Organization of lin genes and IS6100 among different strains of hexachlorocyclohexane-degrading Sphingomonas paucimobilis: evidence for horizontal gene transfer.</title>
        <authorList>
            <person name="Dogra C."/>
            <person name="Raina V."/>
            <person name="Pal R."/>
            <person name="Suar M."/>
            <person name="Lal S."/>
            <person name="Gartemann K.H."/>
            <person name="Holliger C."/>
            <person name="van der Meer J.R."/>
            <person name="Lal R."/>
        </authorList>
    </citation>
    <scope>NUCLEOTIDE SEQUENCE</scope>
    <source>
        <strain evidence="16">B90A</strain>
    </source>
</reference>
<evidence type="ECO:0000256" key="11">
    <source>
        <dbReference type="PROSITE-ProRule" id="PRU01360"/>
    </source>
</evidence>
<dbReference type="Pfam" id="PF07715">
    <property type="entry name" value="Plug"/>
    <property type="match status" value="1"/>
</dbReference>
<evidence type="ECO:0000256" key="6">
    <source>
        <dbReference type="ARBA" id="ARBA00023004"/>
    </source>
</evidence>
<organism evidence="16">
    <name type="scientific">Sphingomonas paucimobilis</name>
    <name type="common">Pseudomonas paucimobilis</name>
    <dbReference type="NCBI Taxonomy" id="13689"/>
    <lineage>
        <taxon>Bacteria</taxon>
        <taxon>Pseudomonadati</taxon>
        <taxon>Pseudomonadota</taxon>
        <taxon>Alphaproteobacteria</taxon>
        <taxon>Sphingomonadales</taxon>
        <taxon>Sphingomonadaceae</taxon>
        <taxon>Sphingomonas</taxon>
    </lineage>
</organism>
<dbReference type="Pfam" id="PF00593">
    <property type="entry name" value="TonB_dep_Rec_b-barrel"/>
    <property type="match status" value="1"/>
</dbReference>
<sequence>MVMIVRPESTTKRHGINLYASGVALLCFCSPAFAQSEAPAEQPAAQSAAAEAPQSESLGAGEIIVTASKRAESINKVGLTIAAVSGDQLVKQGISSVQDLTKAVPGLTYARSAFGTPVFTLRGVGYFDTALAASPAVSVYVDQAPLSFSALPGIGVGLDMERVEVLKGPQGILFGQNSTGGAINYIANKPTDTLTSGFSLGYGRFSTVEGEAFISGPVTDTLNIRLAGRSTYAGSWQKNYFSRPGDEFGKRREFAGRITLDWKPTDRLSFMASLSGWHDGSEPQIGQYIFLRPATAGQEQFLSPQLYNFETGTLVTPYAPRKARAADWSADAEPFRDDRMYNAALRTDYDVTDNLTLTSITSYSDYKRNSRAADDGTAVQDYDYVANDGYIRDFNQELRLSNDAASRMRVTVGANYQHSKVYELSKLSNGDSIVSNFSQIDGTSTLLPVPFSRASDFSRQTIENYAFFGNVDFDVTDTITVKGGLRYTNSKRHFVGCTFDNNFDPIHGDDTFRRLFDIIHTFARSLVGLGASTPLQPGDCTSAIDPLTDANGNPLIGVENGQRPDAFESILGDTNLNEDNLSWKVGVDFKPVAGSLFYANVTKGYKAGSFPTISAATVSQYRPVVQESVIAYEAGFKQELFDRSVLLTGAGFYYDYRNKQLMGFFDQPPFGTVFALDNVPKSTVKGGELAIVWRPVDGLNLSGAVTYVDAKIKKYSGLNSDSVFTDFAGDRVPFAPKWNASANADYTVPLGASLAVNLGASLTYNSSTQAAIGHDAVTKAVTYIKPFTTVDARIALQDADNAWQVQFWVKNLTNEYYWNNVAFLYDTAVRYAAMPRTYGVKTSFRF</sequence>
<evidence type="ECO:0000256" key="13">
    <source>
        <dbReference type="SAM" id="SignalP"/>
    </source>
</evidence>
<protein>
    <submittedName>
        <fullName evidence="16">ORFD</fullName>
    </submittedName>
</protein>
<dbReference type="GO" id="GO:0006826">
    <property type="term" value="P:iron ion transport"/>
    <property type="evidence" value="ECO:0007669"/>
    <property type="project" value="UniProtKB-KW"/>
</dbReference>
<evidence type="ECO:0000256" key="5">
    <source>
        <dbReference type="ARBA" id="ARBA00022692"/>
    </source>
</evidence>
<keyword evidence="3 11" id="KW-1134">Transmembrane beta strand</keyword>
<evidence type="ECO:0000256" key="7">
    <source>
        <dbReference type="ARBA" id="ARBA00023065"/>
    </source>
</evidence>
<evidence type="ECO:0000256" key="1">
    <source>
        <dbReference type="ARBA" id="ARBA00004571"/>
    </source>
</evidence>
<keyword evidence="5 11" id="KW-0812">Transmembrane</keyword>
<evidence type="ECO:0000256" key="4">
    <source>
        <dbReference type="ARBA" id="ARBA00022496"/>
    </source>
</evidence>
<evidence type="ECO:0000259" key="15">
    <source>
        <dbReference type="Pfam" id="PF07715"/>
    </source>
</evidence>
<dbReference type="PANTHER" id="PTHR32552:SF81">
    <property type="entry name" value="TONB-DEPENDENT OUTER MEMBRANE RECEPTOR"/>
    <property type="match status" value="1"/>
</dbReference>
<evidence type="ECO:0000256" key="9">
    <source>
        <dbReference type="ARBA" id="ARBA00023136"/>
    </source>
</evidence>
<keyword evidence="6" id="KW-0408">Iron</keyword>
<dbReference type="InterPro" id="IPR036942">
    <property type="entry name" value="Beta-barrel_TonB_sf"/>
</dbReference>
<dbReference type="InterPro" id="IPR000531">
    <property type="entry name" value="Beta-barrel_TonB"/>
</dbReference>
<keyword evidence="2 11" id="KW-0813">Transport</keyword>
<accession>Q6VQZ9</accession>
<dbReference type="InterPro" id="IPR039426">
    <property type="entry name" value="TonB-dep_rcpt-like"/>
</dbReference>
<proteinExistence type="inferred from homology"/>
<gene>
    <name evidence="16" type="primary">orfD</name>
</gene>
<keyword evidence="13" id="KW-0732">Signal</keyword>
<feature type="domain" description="TonB-dependent receptor-like beta-barrel" evidence="14">
    <location>
        <begin position="313"/>
        <end position="812"/>
    </location>
</feature>
<evidence type="ECO:0000259" key="14">
    <source>
        <dbReference type="Pfam" id="PF00593"/>
    </source>
</evidence>
<evidence type="ECO:0000256" key="2">
    <source>
        <dbReference type="ARBA" id="ARBA00022448"/>
    </source>
</evidence>
<keyword evidence="8 12" id="KW-0798">TonB box</keyword>
<keyword evidence="4" id="KW-0410">Iron transport</keyword>
<name>Q6VQZ9_SPHPI</name>
<evidence type="ECO:0000256" key="8">
    <source>
        <dbReference type="ARBA" id="ARBA00023077"/>
    </source>
</evidence>
<dbReference type="EMBL" id="AY331258">
    <property type="protein sequence ID" value="AAR05952.1"/>
    <property type="molecule type" value="Genomic_DNA"/>
</dbReference>
<dbReference type="PROSITE" id="PS52016">
    <property type="entry name" value="TONB_DEPENDENT_REC_3"/>
    <property type="match status" value="1"/>
</dbReference>
<keyword evidence="10 11" id="KW-0998">Cell outer membrane</keyword>
<evidence type="ECO:0000256" key="10">
    <source>
        <dbReference type="ARBA" id="ARBA00023237"/>
    </source>
</evidence>
<evidence type="ECO:0000313" key="16">
    <source>
        <dbReference type="EMBL" id="AAR05952.1"/>
    </source>
</evidence>
<evidence type="ECO:0000256" key="12">
    <source>
        <dbReference type="RuleBase" id="RU003357"/>
    </source>
</evidence>
<comment type="similarity">
    <text evidence="11 12">Belongs to the TonB-dependent receptor family.</text>
</comment>
<dbReference type="GO" id="GO:0009279">
    <property type="term" value="C:cell outer membrane"/>
    <property type="evidence" value="ECO:0007669"/>
    <property type="project" value="UniProtKB-SubCell"/>
</dbReference>
<feature type="signal peptide" evidence="13">
    <location>
        <begin position="1"/>
        <end position="34"/>
    </location>
</feature>
<dbReference type="AlphaFoldDB" id="Q6VQZ9"/>
<keyword evidence="7" id="KW-0406">Ion transport</keyword>
<evidence type="ECO:0000256" key="3">
    <source>
        <dbReference type="ARBA" id="ARBA00022452"/>
    </source>
</evidence>